<sequence>MTDRDRGVRKRVGQAVVKQGRREGRGMRAAVVPAPAKEQRARWRRRNAAETASVQEPASALVPGPEPEATVSAAPHAKR</sequence>
<accession>A0A9D4DR91</accession>
<dbReference type="AlphaFoldDB" id="A0A9D4DR91"/>
<dbReference type="Proteomes" id="UP000828390">
    <property type="component" value="Unassembled WGS sequence"/>
</dbReference>
<proteinExistence type="predicted"/>
<organism evidence="2 3">
    <name type="scientific">Dreissena polymorpha</name>
    <name type="common">Zebra mussel</name>
    <name type="synonym">Mytilus polymorpha</name>
    <dbReference type="NCBI Taxonomy" id="45954"/>
    <lineage>
        <taxon>Eukaryota</taxon>
        <taxon>Metazoa</taxon>
        <taxon>Spiralia</taxon>
        <taxon>Lophotrochozoa</taxon>
        <taxon>Mollusca</taxon>
        <taxon>Bivalvia</taxon>
        <taxon>Autobranchia</taxon>
        <taxon>Heteroconchia</taxon>
        <taxon>Euheterodonta</taxon>
        <taxon>Imparidentia</taxon>
        <taxon>Neoheterodontei</taxon>
        <taxon>Myida</taxon>
        <taxon>Dreissenoidea</taxon>
        <taxon>Dreissenidae</taxon>
        <taxon>Dreissena</taxon>
    </lineage>
</organism>
<keyword evidence="3" id="KW-1185">Reference proteome</keyword>
<protein>
    <submittedName>
        <fullName evidence="2">Uncharacterized protein</fullName>
    </submittedName>
</protein>
<evidence type="ECO:0000313" key="2">
    <source>
        <dbReference type="EMBL" id="KAH3752915.1"/>
    </source>
</evidence>
<evidence type="ECO:0000256" key="1">
    <source>
        <dbReference type="SAM" id="MobiDB-lite"/>
    </source>
</evidence>
<feature type="region of interest" description="Disordered" evidence="1">
    <location>
        <begin position="1"/>
        <end position="79"/>
    </location>
</feature>
<gene>
    <name evidence="2" type="ORF">DPMN_187541</name>
</gene>
<dbReference type="EMBL" id="JAIWYP010000010">
    <property type="protein sequence ID" value="KAH3752915.1"/>
    <property type="molecule type" value="Genomic_DNA"/>
</dbReference>
<name>A0A9D4DR91_DREPO</name>
<comment type="caution">
    <text evidence="2">The sequence shown here is derived from an EMBL/GenBank/DDBJ whole genome shotgun (WGS) entry which is preliminary data.</text>
</comment>
<reference evidence="2" key="1">
    <citation type="journal article" date="2019" name="bioRxiv">
        <title>The Genome of the Zebra Mussel, Dreissena polymorpha: A Resource for Invasive Species Research.</title>
        <authorList>
            <person name="McCartney M.A."/>
            <person name="Auch B."/>
            <person name="Kono T."/>
            <person name="Mallez S."/>
            <person name="Zhang Y."/>
            <person name="Obille A."/>
            <person name="Becker A."/>
            <person name="Abrahante J.E."/>
            <person name="Garbe J."/>
            <person name="Badalamenti J.P."/>
            <person name="Herman A."/>
            <person name="Mangelson H."/>
            <person name="Liachko I."/>
            <person name="Sullivan S."/>
            <person name="Sone E.D."/>
            <person name="Koren S."/>
            <person name="Silverstein K.A.T."/>
            <person name="Beckman K.B."/>
            <person name="Gohl D.M."/>
        </authorList>
    </citation>
    <scope>NUCLEOTIDE SEQUENCE</scope>
    <source>
        <strain evidence="2">Duluth1</strain>
        <tissue evidence="2">Whole animal</tissue>
    </source>
</reference>
<evidence type="ECO:0000313" key="3">
    <source>
        <dbReference type="Proteomes" id="UP000828390"/>
    </source>
</evidence>
<reference evidence="2" key="2">
    <citation type="submission" date="2020-11" db="EMBL/GenBank/DDBJ databases">
        <authorList>
            <person name="McCartney M.A."/>
            <person name="Auch B."/>
            <person name="Kono T."/>
            <person name="Mallez S."/>
            <person name="Becker A."/>
            <person name="Gohl D.M."/>
            <person name="Silverstein K.A.T."/>
            <person name="Koren S."/>
            <person name="Bechman K.B."/>
            <person name="Herman A."/>
            <person name="Abrahante J.E."/>
            <person name="Garbe J."/>
        </authorList>
    </citation>
    <scope>NUCLEOTIDE SEQUENCE</scope>
    <source>
        <strain evidence="2">Duluth1</strain>
        <tissue evidence="2">Whole animal</tissue>
    </source>
</reference>